<sequence length="135" mass="15463">MPQNKDKPWPLPKPTYFLKKARPKTFIKPAFYAGLRRLRLEWQRNVFCQKNNFAQQSDDPSLPRKGRQRSWLLRSKVMTPHCQERADSEAGFCAAKVMTPHCQERADSEAGFCAAKVMSQTLEGFALKGLALSTF</sequence>
<organism evidence="1 2">
    <name type="scientific">Anaerotignum neopropionicum</name>
    <dbReference type="NCBI Taxonomy" id="36847"/>
    <lineage>
        <taxon>Bacteria</taxon>
        <taxon>Bacillati</taxon>
        <taxon>Bacillota</taxon>
        <taxon>Clostridia</taxon>
        <taxon>Lachnospirales</taxon>
        <taxon>Anaerotignaceae</taxon>
        <taxon>Anaerotignum</taxon>
    </lineage>
</organism>
<accession>A0A136WBQ1</accession>
<comment type="caution">
    <text evidence="1">The sequence shown here is derived from an EMBL/GenBank/DDBJ whole genome shotgun (WGS) entry which is preliminary data.</text>
</comment>
<proteinExistence type="predicted"/>
<evidence type="ECO:0000313" key="2">
    <source>
        <dbReference type="Proteomes" id="UP000070539"/>
    </source>
</evidence>
<dbReference type="AlphaFoldDB" id="A0A136WBQ1"/>
<keyword evidence="2" id="KW-1185">Reference proteome</keyword>
<reference evidence="1 2" key="1">
    <citation type="submission" date="2016-01" db="EMBL/GenBank/DDBJ databases">
        <title>Genome sequence of Clostridium neopropionicum X4, DSM-3847.</title>
        <authorList>
            <person name="Poehlein A."/>
            <person name="Beck M.H."/>
            <person name="Bengelsdorf F.R."/>
            <person name="Daniel R."/>
            <person name="Duerre P."/>
        </authorList>
    </citation>
    <scope>NUCLEOTIDE SEQUENCE [LARGE SCALE GENOMIC DNA]</scope>
    <source>
        <strain evidence="1 2">DSM-3847</strain>
    </source>
</reference>
<dbReference type="Proteomes" id="UP000070539">
    <property type="component" value="Unassembled WGS sequence"/>
</dbReference>
<evidence type="ECO:0000313" key="1">
    <source>
        <dbReference type="EMBL" id="KXL51866.1"/>
    </source>
</evidence>
<protein>
    <submittedName>
        <fullName evidence="1">Uncharacterized protein</fullName>
    </submittedName>
</protein>
<dbReference type="EMBL" id="LRVM01000013">
    <property type="protein sequence ID" value="KXL51866.1"/>
    <property type="molecule type" value="Genomic_DNA"/>
</dbReference>
<name>A0A136WBQ1_9FIRM</name>
<gene>
    <name evidence="1" type="ORF">CLNEO_27230</name>
</gene>